<evidence type="ECO:0000313" key="2">
    <source>
        <dbReference type="EMBL" id="CAB1371006.1"/>
    </source>
</evidence>
<dbReference type="GO" id="GO:0003677">
    <property type="term" value="F:DNA binding"/>
    <property type="evidence" value="ECO:0007669"/>
    <property type="project" value="UniProtKB-KW"/>
</dbReference>
<reference evidence="2 3" key="1">
    <citation type="submission" date="2020-03" db="EMBL/GenBank/DDBJ databases">
        <authorList>
            <consortium name="Genoscope - CEA"/>
            <person name="William W."/>
        </authorList>
    </citation>
    <scope>NUCLEOTIDE SEQUENCE [LARGE SCALE GENOMIC DNA]</scope>
    <source>
        <strain evidence="3">DSM 16959</strain>
    </source>
</reference>
<dbReference type="AlphaFoldDB" id="A0A6S6YEL9"/>
<dbReference type="KEGG" id="doe:DENOEST_3852"/>
<dbReference type="Pfam" id="PF06504">
    <property type="entry name" value="RepC"/>
    <property type="match status" value="1"/>
</dbReference>
<feature type="region of interest" description="Disordered" evidence="1">
    <location>
        <begin position="277"/>
        <end position="306"/>
    </location>
</feature>
<keyword evidence="3" id="KW-1185">Reference proteome</keyword>
<evidence type="ECO:0000313" key="3">
    <source>
        <dbReference type="Proteomes" id="UP000515733"/>
    </source>
</evidence>
<gene>
    <name evidence="2" type="primary">repC</name>
    <name evidence="2" type="ORF">DENOEST_3852</name>
</gene>
<name>A0A6S6YEL9_9PROT</name>
<accession>A0A6S6YEL9</accession>
<organism evidence="2 3">
    <name type="scientific">Denitratisoma oestradiolicum</name>
    <dbReference type="NCBI Taxonomy" id="311182"/>
    <lineage>
        <taxon>Bacteria</taxon>
        <taxon>Pseudomonadati</taxon>
        <taxon>Pseudomonadota</taxon>
        <taxon>Betaproteobacteria</taxon>
        <taxon>Nitrosomonadales</taxon>
        <taxon>Sterolibacteriaceae</taxon>
        <taxon>Denitratisoma</taxon>
    </lineage>
</organism>
<protein>
    <submittedName>
        <fullName evidence="2">DNA-binding protein-like protein</fullName>
    </submittedName>
</protein>
<feature type="compositionally biased region" description="Pro residues" evidence="1">
    <location>
        <begin position="287"/>
        <end position="306"/>
    </location>
</feature>
<evidence type="ECO:0000256" key="1">
    <source>
        <dbReference type="SAM" id="MobiDB-lite"/>
    </source>
</evidence>
<sequence>MKPFELTHARHDPAHCLAPGLFRSLKRGDRKRLKLSVVYQSGSDRIEFSGPEPLGADDLRVLQGLVAMAAVCGTEGGGIVLPPTPATHEGKALRRLLEAESDAADQDALVVKGSFRQLAREIGYSDIEDARQLRECIERLWKVSIIVEREGRRMGFRILSCYASDSASGQLLVALNPRLTESILGDRQYFRIDLAEVRALKSDPARLMHQRLHWINAGQRKGVMLDTLCSYVWPDQANPDTMKKRRQVARKALAELSDIGWGVEEYAPGKFWICRPKSGTQESAQPSLPPRPTFPRPPANLPQTPG</sequence>
<dbReference type="Proteomes" id="UP000515733">
    <property type="component" value="Chromosome"/>
</dbReference>
<dbReference type="OrthoDB" id="5289444at2"/>
<dbReference type="InterPro" id="IPR010522">
    <property type="entry name" value="RepC_bac"/>
</dbReference>
<proteinExistence type="predicted"/>
<dbReference type="EMBL" id="LR778301">
    <property type="protein sequence ID" value="CAB1371006.1"/>
    <property type="molecule type" value="Genomic_DNA"/>
</dbReference>
<dbReference type="RefSeq" id="WP_145770367.1">
    <property type="nucleotide sequence ID" value="NZ_LR778301.1"/>
</dbReference>
<keyword evidence="2" id="KW-0238">DNA-binding</keyword>